<dbReference type="PROSITE" id="PS51294">
    <property type="entry name" value="HTH_MYB"/>
    <property type="match status" value="1"/>
</dbReference>
<reference evidence="7" key="1">
    <citation type="submission" date="2024-10" db="EMBL/GenBank/DDBJ databases">
        <authorList>
            <person name="Ryan C."/>
        </authorList>
    </citation>
    <scope>NUCLEOTIDE SEQUENCE [LARGE SCALE GENOMIC DNA]</scope>
</reference>
<dbReference type="SUPFAM" id="SSF46689">
    <property type="entry name" value="Homeodomain-like"/>
    <property type="match status" value="1"/>
</dbReference>
<dbReference type="InterPro" id="IPR009057">
    <property type="entry name" value="Homeodomain-like_sf"/>
</dbReference>
<dbReference type="PROSITE" id="PS50090">
    <property type="entry name" value="MYB_LIKE"/>
    <property type="match status" value="1"/>
</dbReference>
<evidence type="ECO:0000256" key="4">
    <source>
        <dbReference type="ARBA" id="ARBA00023242"/>
    </source>
</evidence>
<evidence type="ECO:0000259" key="5">
    <source>
        <dbReference type="PROSITE" id="PS50090"/>
    </source>
</evidence>
<dbReference type="Proteomes" id="UP001497457">
    <property type="component" value="Chromosome 33rd"/>
</dbReference>
<dbReference type="EMBL" id="OZ075143">
    <property type="protein sequence ID" value="CAL5037999.1"/>
    <property type="molecule type" value="Genomic_DNA"/>
</dbReference>
<dbReference type="InterPro" id="IPR017930">
    <property type="entry name" value="Myb_dom"/>
</dbReference>
<proteinExistence type="predicted"/>
<keyword evidence="8" id="KW-1185">Reference proteome</keyword>
<dbReference type="Pfam" id="PF23671">
    <property type="entry name" value="HTH_70"/>
    <property type="match status" value="1"/>
</dbReference>
<evidence type="ECO:0000259" key="6">
    <source>
        <dbReference type="PROSITE" id="PS51294"/>
    </source>
</evidence>
<gene>
    <name evidence="7" type="ORF">URODEC1_LOCUS84807</name>
</gene>
<dbReference type="CDD" id="cd00167">
    <property type="entry name" value="SANT"/>
    <property type="match status" value="1"/>
</dbReference>
<dbReference type="PANTHER" id="PTHR44042">
    <property type="entry name" value="DUPLICATED HOMEODOMAIN-LIKE SUPERFAMILY PROTEIN-RELATED"/>
    <property type="match status" value="1"/>
</dbReference>
<keyword evidence="2" id="KW-0238">DNA-binding</keyword>
<evidence type="ECO:0000256" key="2">
    <source>
        <dbReference type="ARBA" id="ARBA00023125"/>
    </source>
</evidence>
<dbReference type="Pfam" id="PF00249">
    <property type="entry name" value="Myb_DNA-binding"/>
    <property type="match status" value="1"/>
</dbReference>
<keyword evidence="1" id="KW-0805">Transcription regulation</keyword>
<feature type="domain" description="HTH myb-type" evidence="6">
    <location>
        <begin position="140"/>
        <end position="190"/>
    </location>
</feature>
<dbReference type="SMART" id="SM00717">
    <property type="entry name" value="SANT"/>
    <property type="match status" value="1"/>
</dbReference>
<keyword evidence="3" id="KW-0804">Transcription</keyword>
<evidence type="ECO:0000313" key="7">
    <source>
        <dbReference type="EMBL" id="CAL5037999.1"/>
    </source>
</evidence>
<dbReference type="NCBIfam" id="TIGR01557">
    <property type="entry name" value="myb_SHAQKYF"/>
    <property type="match status" value="1"/>
</dbReference>
<organism evidence="7 8">
    <name type="scientific">Urochloa decumbens</name>
    <dbReference type="NCBI Taxonomy" id="240449"/>
    <lineage>
        <taxon>Eukaryota</taxon>
        <taxon>Viridiplantae</taxon>
        <taxon>Streptophyta</taxon>
        <taxon>Embryophyta</taxon>
        <taxon>Tracheophyta</taxon>
        <taxon>Spermatophyta</taxon>
        <taxon>Magnoliopsida</taxon>
        <taxon>Liliopsida</taxon>
        <taxon>Poales</taxon>
        <taxon>Poaceae</taxon>
        <taxon>PACMAD clade</taxon>
        <taxon>Panicoideae</taxon>
        <taxon>Panicodae</taxon>
        <taxon>Paniceae</taxon>
        <taxon>Melinidinae</taxon>
        <taxon>Urochloa</taxon>
    </lineage>
</organism>
<dbReference type="Gene3D" id="1.10.10.60">
    <property type="entry name" value="Homeodomain-like"/>
    <property type="match status" value="1"/>
</dbReference>
<evidence type="ECO:0000313" key="8">
    <source>
        <dbReference type="Proteomes" id="UP001497457"/>
    </source>
</evidence>
<sequence>MDLMFNREWTNSEIQTVKSLIARHNTNNSYANNMNKKHTGIVSELQAMFPLKEKHQVTNLYFELMLEMVQTMQNGNQHVAASNNLMNHNFGMTVELEDLAIGNMEVQYGSLVKDMGSMRKGEEVPHTQPTPWREMQCTGRSWTKDEHRKFLYGLKVYGRGKWKNISKHFIPSKTPIQICSHAQGYFKRLENPTKKQRYSINDVSLFDTEPLVQNNTSYLEGLAFPGSAYNSSLYGSSSQPAAMNNLAQVTLPLQHSMGQASCNHATSGQQQQMGASSFFASPMMAGDGSHTAWTSDQHDNFFYDPWIKNMKMN</sequence>
<dbReference type="GO" id="GO:0003677">
    <property type="term" value="F:DNA binding"/>
    <property type="evidence" value="ECO:0007669"/>
    <property type="project" value="UniProtKB-KW"/>
</dbReference>
<feature type="domain" description="Myb-like" evidence="5">
    <location>
        <begin position="141"/>
        <end position="186"/>
    </location>
</feature>
<dbReference type="PANTHER" id="PTHR44042:SF61">
    <property type="entry name" value="HTH MYB-TYPE DOMAIN-CONTAINING PROTEIN"/>
    <property type="match status" value="1"/>
</dbReference>
<dbReference type="InterPro" id="IPR006447">
    <property type="entry name" value="Myb_dom_plants"/>
</dbReference>
<evidence type="ECO:0000256" key="3">
    <source>
        <dbReference type="ARBA" id="ARBA00023163"/>
    </source>
</evidence>
<dbReference type="InterPro" id="IPR001005">
    <property type="entry name" value="SANT/Myb"/>
</dbReference>
<dbReference type="AlphaFoldDB" id="A0ABC9DEV5"/>
<dbReference type="InterPro" id="IPR056195">
    <property type="entry name" value="HTH_70"/>
</dbReference>
<keyword evidence="4" id="KW-0539">Nucleus</keyword>
<protein>
    <submittedName>
        <fullName evidence="7">Uncharacterized protein</fullName>
    </submittedName>
</protein>
<name>A0ABC9DEV5_9POAL</name>
<evidence type="ECO:0000256" key="1">
    <source>
        <dbReference type="ARBA" id="ARBA00023015"/>
    </source>
</evidence>
<accession>A0ABC9DEV5</accession>